<dbReference type="EMBL" id="CM023483">
    <property type="protein sequence ID" value="KAH6935923.1"/>
    <property type="molecule type" value="Genomic_DNA"/>
</dbReference>
<evidence type="ECO:0000313" key="1">
    <source>
        <dbReference type="EMBL" id="KAH6935923.1"/>
    </source>
</evidence>
<protein>
    <submittedName>
        <fullName evidence="1">Uncharacterized protein</fullName>
    </submittedName>
</protein>
<dbReference type="Proteomes" id="UP000821845">
    <property type="component" value="Chromosome 3"/>
</dbReference>
<organism evidence="1 2">
    <name type="scientific">Hyalomma asiaticum</name>
    <name type="common">Tick</name>
    <dbReference type="NCBI Taxonomy" id="266040"/>
    <lineage>
        <taxon>Eukaryota</taxon>
        <taxon>Metazoa</taxon>
        <taxon>Ecdysozoa</taxon>
        <taxon>Arthropoda</taxon>
        <taxon>Chelicerata</taxon>
        <taxon>Arachnida</taxon>
        <taxon>Acari</taxon>
        <taxon>Parasitiformes</taxon>
        <taxon>Ixodida</taxon>
        <taxon>Ixodoidea</taxon>
        <taxon>Ixodidae</taxon>
        <taxon>Hyalomminae</taxon>
        <taxon>Hyalomma</taxon>
    </lineage>
</organism>
<name>A0ACB7SM28_HYAAI</name>
<reference evidence="1" key="1">
    <citation type="submission" date="2020-05" db="EMBL/GenBank/DDBJ databases">
        <title>Large-scale comparative analyses of tick genomes elucidate their genetic diversity and vector capacities.</title>
        <authorList>
            <person name="Jia N."/>
            <person name="Wang J."/>
            <person name="Shi W."/>
            <person name="Du L."/>
            <person name="Sun Y."/>
            <person name="Zhan W."/>
            <person name="Jiang J."/>
            <person name="Wang Q."/>
            <person name="Zhang B."/>
            <person name="Ji P."/>
            <person name="Sakyi L.B."/>
            <person name="Cui X."/>
            <person name="Yuan T."/>
            <person name="Jiang B."/>
            <person name="Yang W."/>
            <person name="Lam T.T.-Y."/>
            <person name="Chang Q."/>
            <person name="Ding S."/>
            <person name="Wang X."/>
            <person name="Zhu J."/>
            <person name="Ruan X."/>
            <person name="Zhao L."/>
            <person name="Wei J."/>
            <person name="Que T."/>
            <person name="Du C."/>
            <person name="Cheng J."/>
            <person name="Dai P."/>
            <person name="Han X."/>
            <person name="Huang E."/>
            <person name="Gao Y."/>
            <person name="Liu J."/>
            <person name="Shao H."/>
            <person name="Ye R."/>
            <person name="Li L."/>
            <person name="Wei W."/>
            <person name="Wang X."/>
            <person name="Wang C."/>
            <person name="Yang T."/>
            <person name="Huo Q."/>
            <person name="Li W."/>
            <person name="Guo W."/>
            <person name="Chen H."/>
            <person name="Zhou L."/>
            <person name="Ni X."/>
            <person name="Tian J."/>
            <person name="Zhou Y."/>
            <person name="Sheng Y."/>
            <person name="Liu T."/>
            <person name="Pan Y."/>
            <person name="Xia L."/>
            <person name="Li J."/>
            <person name="Zhao F."/>
            <person name="Cao W."/>
        </authorList>
    </citation>
    <scope>NUCLEOTIDE SEQUENCE</scope>
    <source>
        <strain evidence="1">Hyas-2018</strain>
    </source>
</reference>
<proteinExistence type="predicted"/>
<accession>A0ACB7SM28</accession>
<gene>
    <name evidence="1" type="ORF">HPB50_011460</name>
</gene>
<evidence type="ECO:0000313" key="2">
    <source>
        <dbReference type="Proteomes" id="UP000821845"/>
    </source>
</evidence>
<sequence length="88" mass="9596">MNASGEQDNPALNSPDLPGLQACGNLPSTDVENVGVSPKKARTDMHEEDSDATNRDPLEDHSEMEADDRPFTTVTYKKVRPTGIPIIF</sequence>
<keyword evidence="2" id="KW-1185">Reference proteome</keyword>
<comment type="caution">
    <text evidence="1">The sequence shown here is derived from an EMBL/GenBank/DDBJ whole genome shotgun (WGS) entry which is preliminary data.</text>
</comment>